<dbReference type="Gene3D" id="3.30.190.20">
    <property type="match status" value="1"/>
</dbReference>
<dbReference type="Gene3D" id="3.40.50.790">
    <property type="match status" value="1"/>
</dbReference>
<reference evidence="5 6" key="1">
    <citation type="submission" date="2015-12" db="EMBL/GenBank/DDBJ databases">
        <title>The genome of Folsomia candida.</title>
        <authorList>
            <person name="Faddeeva A."/>
            <person name="Derks M.F."/>
            <person name="Anvar Y."/>
            <person name="Smit S."/>
            <person name="Van Straalen N."/>
            <person name="Roelofs D."/>
        </authorList>
    </citation>
    <scope>NUCLEOTIDE SEQUENCE [LARGE SCALE GENOMIC DNA]</scope>
    <source>
        <strain evidence="5 6">VU population</strain>
        <tissue evidence="5">Whole body</tissue>
    </source>
</reference>
<dbReference type="OMA" id="NAHINAL"/>
<evidence type="ECO:0000313" key="5">
    <source>
        <dbReference type="EMBL" id="OXA51523.1"/>
    </source>
</evidence>
<evidence type="ECO:0000256" key="3">
    <source>
        <dbReference type="ARBA" id="ARBA00023274"/>
    </source>
</evidence>
<keyword evidence="6" id="KW-1185">Reference proteome</keyword>
<dbReference type="Proteomes" id="UP000198287">
    <property type="component" value="Unassembled WGS sequence"/>
</dbReference>
<dbReference type="PANTHER" id="PTHR36427">
    <property type="entry name" value="54S RIBOSOMAL PROTEIN L1, MITOCHONDRIAL"/>
    <property type="match status" value="1"/>
</dbReference>
<dbReference type="SUPFAM" id="SSF56808">
    <property type="entry name" value="Ribosomal protein L1"/>
    <property type="match status" value="1"/>
</dbReference>
<dbReference type="InterPro" id="IPR023674">
    <property type="entry name" value="Ribosomal_uL1-like"/>
</dbReference>
<feature type="region of interest" description="Disordered" evidence="4">
    <location>
        <begin position="354"/>
        <end position="394"/>
    </location>
</feature>
<comment type="caution">
    <text evidence="5">The sequence shown here is derived from an EMBL/GenBank/DDBJ whole genome shotgun (WGS) entry which is preliminary data.</text>
</comment>
<accession>A0A226E1U2</accession>
<evidence type="ECO:0008006" key="7">
    <source>
        <dbReference type="Google" id="ProtNLM"/>
    </source>
</evidence>
<evidence type="ECO:0000256" key="2">
    <source>
        <dbReference type="ARBA" id="ARBA00022980"/>
    </source>
</evidence>
<evidence type="ECO:0000256" key="1">
    <source>
        <dbReference type="ARBA" id="ARBA00010531"/>
    </source>
</evidence>
<dbReference type="GO" id="GO:0005840">
    <property type="term" value="C:ribosome"/>
    <property type="evidence" value="ECO:0007669"/>
    <property type="project" value="UniProtKB-KW"/>
</dbReference>
<evidence type="ECO:0000256" key="4">
    <source>
        <dbReference type="SAM" id="MobiDB-lite"/>
    </source>
</evidence>
<keyword evidence="2" id="KW-0689">Ribosomal protein</keyword>
<dbReference type="PANTHER" id="PTHR36427:SF3">
    <property type="entry name" value="LARGE RIBOSOMAL SUBUNIT PROTEIN UL1M"/>
    <property type="match status" value="1"/>
</dbReference>
<dbReference type="EMBL" id="LNIX01000007">
    <property type="protein sequence ID" value="OXA51523.1"/>
    <property type="molecule type" value="Genomic_DNA"/>
</dbReference>
<dbReference type="Pfam" id="PF00687">
    <property type="entry name" value="Ribosomal_L1"/>
    <property type="match status" value="1"/>
</dbReference>
<name>A0A226E1U2_FOLCA</name>
<dbReference type="STRING" id="158441.A0A226E1U2"/>
<gene>
    <name evidence="5" type="ORF">Fcan01_13706</name>
</gene>
<dbReference type="InterPro" id="IPR016095">
    <property type="entry name" value="Ribosomal_uL1_3-a/b-sand"/>
</dbReference>
<comment type="similarity">
    <text evidence="1">Belongs to the universal ribosomal protein uL1 family.</text>
</comment>
<dbReference type="AlphaFoldDB" id="A0A226E1U2"/>
<keyword evidence="3" id="KW-0687">Ribonucleoprotein</keyword>
<protein>
    <recommendedName>
        <fullName evidence="7">39S ribosomal protein L1, mitochondrial</fullName>
    </recommendedName>
</protein>
<organism evidence="5 6">
    <name type="scientific">Folsomia candida</name>
    <name type="common">Springtail</name>
    <dbReference type="NCBI Taxonomy" id="158441"/>
    <lineage>
        <taxon>Eukaryota</taxon>
        <taxon>Metazoa</taxon>
        <taxon>Ecdysozoa</taxon>
        <taxon>Arthropoda</taxon>
        <taxon>Hexapoda</taxon>
        <taxon>Collembola</taxon>
        <taxon>Entomobryomorpha</taxon>
        <taxon>Isotomoidea</taxon>
        <taxon>Isotomidae</taxon>
        <taxon>Proisotominae</taxon>
        <taxon>Folsomia</taxon>
    </lineage>
</organism>
<dbReference type="GO" id="GO:1990904">
    <property type="term" value="C:ribonucleoprotein complex"/>
    <property type="evidence" value="ECO:0007669"/>
    <property type="project" value="UniProtKB-KW"/>
</dbReference>
<sequence length="394" mass="44810">MLLSSSSKKLVSSILNLSTIRALSCSLPSQFSNVTLPPPPVVLLLQQPSRSFAARKGTRTKREKAKVKKEEVKKVFMFDKVRKELDQPYKKQRPFDDTIYPLPIDDVFVSYKFRFTRYPFATAVENFKELYHPTMYNVPDAPLILRVNVDLVYPNRPNKFQDGWRSVIEMKAPFILEGMVRPSILAFCPEDVTYIESVFAAGADMAGSKEIIKMILEGEINAKEYEYIVAHPSIVPDLSQIRGIIKRNFPTVKNKTISTDLIPEITRLKSGIKIRLEKNDREPDYGYFETPIGTLNMTTPELESNFMSILRDVVPRRVSGKRPEDFVISCTLRVKHHGRPREEFKVDLTPHLVEFQQQQKKGGAAGAKRGGDEEQPPQGDADQEEEKIATTTTA</sequence>
<evidence type="ECO:0000313" key="6">
    <source>
        <dbReference type="Proteomes" id="UP000198287"/>
    </source>
</evidence>
<proteinExistence type="inferred from homology"/>
<dbReference type="InterPro" id="IPR028364">
    <property type="entry name" value="Ribosomal_uL1/biogenesis"/>
</dbReference>